<dbReference type="Proteomes" id="UP001501532">
    <property type="component" value="Unassembled WGS sequence"/>
</dbReference>
<feature type="region of interest" description="Disordered" evidence="1">
    <location>
        <begin position="75"/>
        <end position="102"/>
    </location>
</feature>
<protein>
    <submittedName>
        <fullName evidence="2">Uncharacterized protein</fullName>
    </submittedName>
</protein>
<reference evidence="3" key="1">
    <citation type="journal article" date="2019" name="Int. J. Syst. Evol. Microbiol.">
        <title>The Global Catalogue of Microorganisms (GCM) 10K type strain sequencing project: providing services to taxonomists for standard genome sequencing and annotation.</title>
        <authorList>
            <consortium name="The Broad Institute Genomics Platform"/>
            <consortium name="The Broad Institute Genome Sequencing Center for Infectious Disease"/>
            <person name="Wu L."/>
            <person name="Ma J."/>
        </authorList>
    </citation>
    <scope>NUCLEOTIDE SEQUENCE [LARGE SCALE GENOMIC DNA]</scope>
    <source>
        <strain evidence="3">JCM 9091</strain>
    </source>
</reference>
<name>A0ABP6LW01_9ACTN</name>
<evidence type="ECO:0000313" key="3">
    <source>
        <dbReference type="Proteomes" id="UP001501532"/>
    </source>
</evidence>
<comment type="caution">
    <text evidence="2">The sequence shown here is derived from an EMBL/GenBank/DDBJ whole genome shotgun (WGS) entry which is preliminary data.</text>
</comment>
<accession>A0ABP6LW01</accession>
<sequence length="102" mass="10441">MARCAGLYGQGPAATQHAVTRDAFVTRAVRPPGPGLGVNSPAAPIGDPQDVGPWLVHAALLAELAAPRRRYAREGSFAASSAGRLSMKELTENTARPGPGGP</sequence>
<evidence type="ECO:0000313" key="2">
    <source>
        <dbReference type="EMBL" id="GAA3058881.1"/>
    </source>
</evidence>
<keyword evidence="3" id="KW-1185">Reference proteome</keyword>
<proteinExistence type="predicted"/>
<organism evidence="2 3">
    <name type="scientific">Streptomyces glomeratus</name>
    <dbReference type="NCBI Taxonomy" id="284452"/>
    <lineage>
        <taxon>Bacteria</taxon>
        <taxon>Bacillati</taxon>
        <taxon>Actinomycetota</taxon>
        <taxon>Actinomycetes</taxon>
        <taxon>Kitasatosporales</taxon>
        <taxon>Streptomycetaceae</taxon>
        <taxon>Streptomyces</taxon>
    </lineage>
</organism>
<evidence type="ECO:0000256" key="1">
    <source>
        <dbReference type="SAM" id="MobiDB-lite"/>
    </source>
</evidence>
<dbReference type="EMBL" id="BAAAUF010000046">
    <property type="protein sequence ID" value="GAA3058881.1"/>
    <property type="molecule type" value="Genomic_DNA"/>
</dbReference>
<gene>
    <name evidence="2" type="ORF">GCM10010448_47860</name>
</gene>